<gene>
    <name evidence="2" type="ORF">GH754_05685</name>
</gene>
<sequence>MLKFSANPKVLQGYAKVYGAFAVIPIFYTKVLTLYAEHAHHAKYVPRHDKHPAPNAEQLPPKNFTIISTPSE</sequence>
<proteinExistence type="predicted"/>
<comment type="caution">
    <text evidence="2">The sequence shown here is derived from an EMBL/GenBank/DDBJ whole genome shotgun (WGS) entry which is preliminary data.</text>
</comment>
<dbReference type="AlphaFoldDB" id="A0A6G1X4J6"/>
<dbReference type="Proteomes" id="UP000480185">
    <property type="component" value="Unassembled WGS sequence"/>
</dbReference>
<organism evidence="2 3">
    <name type="scientific">Salinibacillus xinjiangensis</name>
    <dbReference type="NCBI Taxonomy" id="1229268"/>
    <lineage>
        <taxon>Bacteria</taxon>
        <taxon>Bacillati</taxon>
        <taxon>Bacillota</taxon>
        <taxon>Bacilli</taxon>
        <taxon>Bacillales</taxon>
        <taxon>Bacillaceae</taxon>
        <taxon>Salinibacillus</taxon>
    </lineage>
</organism>
<feature type="region of interest" description="Disordered" evidence="1">
    <location>
        <begin position="47"/>
        <end position="72"/>
    </location>
</feature>
<evidence type="ECO:0000256" key="1">
    <source>
        <dbReference type="SAM" id="MobiDB-lite"/>
    </source>
</evidence>
<dbReference type="EMBL" id="WJNH01000003">
    <property type="protein sequence ID" value="MRG85826.1"/>
    <property type="molecule type" value="Genomic_DNA"/>
</dbReference>
<protein>
    <submittedName>
        <fullName evidence="2">Uncharacterized protein</fullName>
    </submittedName>
</protein>
<evidence type="ECO:0000313" key="3">
    <source>
        <dbReference type="Proteomes" id="UP000480185"/>
    </source>
</evidence>
<reference evidence="2 3" key="1">
    <citation type="submission" date="2019-11" db="EMBL/GenBank/DDBJ databases">
        <authorList>
            <person name="Li J."/>
        </authorList>
    </citation>
    <scope>NUCLEOTIDE SEQUENCE [LARGE SCALE GENOMIC DNA]</scope>
    <source>
        <strain evidence="2 3">J4</strain>
    </source>
</reference>
<keyword evidence="3" id="KW-1185">Reference proteome</keyword>
<dbReference type="RefSeq" id="WP_153727769.1">
    <property type="nucleotide sequence ID" value="NZ_WJNH01000003.1"/>
</dbReference>
<name>A0A6G1X4J6_9BACI</name>
<accession>A0A6G1X4J6</accession>
<evidence type="ECO:0000313" key="2">
    <source>
        <dbReference type="EMBL" id="MRG85826.1"/>
    </source>
</evidence>